<keyword evidence="2" id="KW-0238">DNA-binding</keyword>
<dbReference type="InterPro" id="IPR036388">
    <property type="entry name" value="WH-like_DNA-bd_sf"/>
</dbReference>
<keyword evidence="6" id="KW-1185">Reference proteome</keyword>
<evidence type="ECO:0000313" key="5">
    <source>
        <dbReference type="EMBL" id="MRH42047.1"/>
    </source>
</evidence>
<dbReference type="Pfam" id="PF00455">
    <property type="entry name" value="DeoRC"/>
    <property type="match status" value="1"/>
</dbReference>
<dbReference type="Pfam" id="PF08220">
    <property type="entry name" value="HTH_DeoR"/>
    <property type="match status" value="1"/>
</dbReference>
<dbReference type="SMART" id="SM01134">
    <property type="entry name" value="DeoRC"/>
    <property type="match status" value="1"/>
</dbReference>
<dbReference type="EMBL" id="WJNG01000003">
    <property type="protein sequence ID" value="MRH42047.1"/>
    <property type="molecule type" value="Genomic_DNA"/>
</dbReference>
<feature type="domain" description="HTH deoR-type" evidence="4">
    <location>
        <begin position="3"/>
        <end position="58"/>
    </location>
</feature>
<dbReference type="InterPro" id="IPR050313">
    <property type="entry name" value="Carb_Metab_HTH_regulators"/>
</dbReference>
<dbReference type="RefSeq" id="WP_153735700.1">
    <property type="nucleotide sequence ID" value="NZ_WJNG01000003.1"/>
</dbReference>
<keyword evidence="1" id="KW-0805">Transcription regulation</keyword>
<comment type="caution">
    <text evidence="5">The sequence shown here is derived from an EMBL/GenBank/DDBJ whole genome shotgun (WGS) entry which is preliminary data.</text>
</comment>
<dbReference type="PROSITE" id="PS51000">
    <property type="entry name" value="HTH_DEOR_2"/>
    <property type="match status" value="1"/>
</dbReference>
<dbReference type="InterPro" id="IPR036390">
    <property type="entry name" value="WH_DNA-bd_sf"/>
</dbReference>
<proteinExistence type="predicted"/>
<dbReference type="GO" id="GO:0003677">
    <property type="term" value="F:DNA binding"/>
    <property type="evidence" value="ECO:0007669"/>
    <property type="project" value="UniProtKB-KW"/>
</dbReference>
<dbReference type="Gene3D" id="1.10.10.10">
    <property type="entry name" value="Winged helix-like DNA-binding domain superfamily/Winged helix DNA-binding domain"/>
    <property type="match status" value="1"/>
</dbReference>
<name>A0A6A8DGN3_9BACI</name>
<dbReference type="GO" id="GO:0003700">
    <property type="term" value="F:DNA-binding transcription factor activity"/>
    <property type="evidence" value="ECO:0007669"/>
    <property type="project" value="InterPro"/>
</dbReference>
<evidence type="ECO:0000256" key="3">
    <source>
        <dbReference type="ARBA" id="ARBA00023163"/>
    </source>
</evidence>
<evidence type="ECO:0000313" key="6">
    <source>
        <dbReference type="Proteomes" id="UP000799092"/>
    </source>
</evidence>
<dbReference type="AlphaFoldDB" id="A0A6A8DGN3"/>
<dbReference type="InterPro" id="IPR018356">
    <property type="entry name" value="Tscrpt_reg_HTH_DeoR_CS"/>
</dbReference>
<accession>A0A6A8DGN3</accession>
<dbReference type="InterPro" id="IPR001034">
    <property type="entry name" value="DeoR_HTH"/>
</dbReference>
<dbReference type="PANTHER" id="PTHR30363">
    <property type="entry name" value="HTH-TYPE TRANSCRIPTIONAL REGULATOR SRLR-RELATED"/>
    <property type="match status" value="1"/>
</dbReference>
<evidence type="ECO:0000256" key="2">
    <source>
        <dbReference type="ARBA" id="ARBA00023125"/>
    </source>
</evidence>
<dbReference type="OrthoDB" id="9797223at2"/>
<protein>
    <submittedName>
        <fullName evidence="5">DeoR family transcriptional regulator</fullName>
    </submittedName>
</protein>
<dbReference type="Proteomes" id="UP000799092">
    <property type="component" value="Unassembled WGS sequence"/>
</dbReference>
<dbReference type="PRINTS" id="PR00037">
    <property type="entry name" value="HTHLACR"/>
</dbReference>
<gene>
    <name evidence="5" type="ORF">GH741_05075</name>
</gene>
<evidence type="ECO:0000259" key="4">
    <source>
        <dbReference type="PROSITE" id="PS51000"/>
    </source>
</evidence>
<dbReference type="InterPro" id="IPR037171">
    <property type="entry name" value="NagB/RpiA_transferase-like"/>
</dbReference>
<organism evidence="5 6">
    <name type="scientific">Aquibacillus halophilus</name>
    <dbReference type="NCBI Taxonomy" id="930132"/>
    <lineage>
        <taxon>Bacteria</taxon>
        <taxon>Bacillati</taxon>
        <taxon>Bacillota</taxon>
        <taxon>Bacilli</taxon>
        <taxon>Bacillales</taxon>
        <taxon>Bacillaceae</taxon>
        <taxon>Aquibacillus</taxon>
    </lineage>
</organism>
<reference evidence="5" key="1">
    <citation type="submission" date="2019-11" db="EMBL/GenBank/DDBJ databases">
        <authorList>
            <person name="Li J."/>
        </authorList>
    </citation>
    <scope>NUCLEOTIDE SEQUENCE</scope>
    <source>
        <strain evidence="5">B6B</strain>
    </source>
</reference>
<evidence type="ECO:0000256" key="1">
    <source>
        <dbReference type="ARBA" id="ARBA00023015"/>
    </source>
</evidence>
<dbReference type="SUPFAM" id="SSF100950">
    <property type="entry name" value="NagB/RpiA/CoA transferase-like"/>
    <property type="match status" value="1"/>
</dbReference>
<dbReference type="PROSITE" id="PS00894">
    <property type="entry name" value="HTH_DEOR_1"/>
    <property type="match status" value="1"/>
</dbReference>
<sequence length="250" mass="27667">MLTTERYQIILQQLDRNNTLKIQELVDLTASSESTIRRDLSELEIQGKLIRIHGGATKKQPISQELSYPEKTNQNIVEKKAVASYAASLVNNGDCIYLDAGTSTFEMIPFLAEKQVTVVTNGLTHLDALCDYKISTYLLGGFVKHTTRALVGYGAQTSLNNYRFDKCFLGVNGIHPVYGFTTPDPEEVMIKKAALLLSQQAFVLADSSKLNQVSFAKIAELDDATIIINKIDQAFLNLIENKTSIKVVSS</sequence>
<dbReference type="PANTHER" id="PTHR30363:SF56">
    <property type="entry name" value="TRANSCRIPTIONAL REGULATOR, DEOR FAMILY"/>
    <property type="match status" value="1"/>
</dbReference>
<dbReference type="Gene3D" id="3.40.50.1360">
    <property type="match status" value="1"/>
</dbReference>
<dbReference type="SMART" id="SM00420">
    <property type="entry name" value="HTH_DEOR"/>
    <property type="match status" value="1"/>
</dbReference>
<dbReference type="SUPFAM" id="SSF46785">
    <property type="entry name" value="Winged helix' DNA-binding domain"/>
    <property type="match status" value="1"/>
</dbReference>
<dbReference type="InterPro" id="IPR014036">
    <property type="entry name" value="DeoR-like_C"/>
</dbReference>
<keyword evidence="3" id="KW-0804">Transcription</keyword>